<name>A0AAV8QSX0_ENSVE</name>
<evidence type="ECO:0000313" key="2">
    <source>
        <dbReference type="Proteomes" id="UP001222027"/>
    </source>
</evidence>
<reference evidence="1 2" key="1">
    <citation type="submission" date="2022-12" db="EMBL/GenBank/DDBJ databases">
        <title>Chromosome-scale assembly of the Ensete ventricosum genome.</title>
        <authorList>
            <person name="Dussert Y."/>
            <person name="Stocks J."/>
            <person name="Wendawek A."/>
            <person name="Woldeyes F."/>
            <person name="Nichols R.A."/>
            <person name="Borrell J.S."/>
        </authorList>
    </citation>
    <scope>NUCLEOTIDE SEQUENCE [LARGE SCALE GENOMIC DNA]</scope>
    <source>
        <strain evidence="2">cv. Maze</strain>
        <tissue evidence="1">Seeds</tissue>
    </source>
</reference>
<sequence length="72" mass="8613">MASRQRELLLYANPFELRVPKGSPRNCLLWRRTHVEDSNTVSEKERDFRNLLALTRLLDRLEPVMSWIRKSC</sequence>
<protein>
    <submittedName>
        <fullName evidence="1">Uncharacterized protein</fullName>
    </submittedName>
</protein>
<gene>
    <name evidence="1" type="ORF">OPV22_021745</name>
</gene>
<keyword evidence="2" id="KW-1185">Reference proteome</keyword>
<evidence type="ECO:0000313" key="1">
    <source>
        <dbReference type="EMBL" id="KAJ8478018.1"/>
    </source>
</evidence>
<dbReference type="AlphaFoldDB" id="A0AAV8QSX0"/>
<dbReference type="Proteomes" id="UP001222027">
    <property type="component" value="Unassembled WGS sequence"/>
</dbReference>
<organism evidence="1 2">
    <name type="scientific">Ensete ventricosum</name>
    <name type="common">Abyssinian banana</name>
    <name type="synonym">Musa ensete</name>
    <dbReference type="NCBI Taxonomy" id="4639"/>
    <lineage>
        <taxon>Eukaryota</taxon>
        <taxon>Viridiplantae</taxon>
        <taxon>Streptophyta</taxon>
        <taxon>Embryophyta</taxon>
        <taxon>Tracheophyta</taxon>
        <taxon>Spermatophyta</taxon>
        <taxon>Magnoliopsida</taxon>
        <taxon>Liliopsida</taxon>
        <taxon>Zingiberales</taxon>
        <taxon>Musaceae</taxon>
        <taxon>Ensete</taxon>
    </lineage>
</organism>
<dbReference type="EMBL" id="JAQQAF010000006">
    <property type="protein sequence ID" value="KAJ8478018.1"/>
    <property type="molecule type" value="Genomic_DNA"/>
</dbReference>
<comment type="caution">
    <text evidence="1">The sequence shown here is derived from an EMBL/GenBank/DDBJ whole genome shotgun (WGS) entry which is preliminary data.</text>
</comment>
<accession>A0AAV8QSX0</accession>
<proteinExistence type="predicted"/>